<dbReference type="GO" id="GO:0030490">
    <property type="term" value="P:maturation of SSU-rRNA"/>
    <property type="evidence" value="ECO:0007669"/>
    <property type="project" value="UniProtKB-UniRule"/>
</dbReference>
<evidence type="ECO:0000256" key="1">
    <source>
        <dbReference type="ARBA" id="ARBA00022517"/>
    </source>
</evidence>
<dbReference type="PANTHER" id="PTHR33515">
    <property type="entry name" value="RIBOSOME-BINDING FACTOR A, CHLOROPLASTIC-RELATED"/>
    <property type="match status" value="1"/>
</dbReference>
<dbReference type="Proteomes" id="UP000823757">
    <property type="component" value="Unassembled WGS sequence"/>
</dbReference>
<comment type="function">
    <text evidence="2">One of several proteins that assist in the late maturation steps of the functional core of the 30S ribosomal subunit. Associates with free 30S ribosomal subunits (but not with 30S subunits that are part of 70S ribosomes or polysomes). Required for efficient processing of 16S rRNA. May interact with the 5'-terminal helix region of 16S rRNA.</text>
</comment>
<dbReference type="Pfam" id="PF02033">
    <property type="entry name" value="RBFA"/>
    <property type="match status" value="1"/>
</dbReference>
<comment type="caution">
    <text evidence="3">The sequence shown here is derived from an EMBL/GenBank/DDBJ whole genome shotgun (WGS) entry which is preliminary data.</text>
</comment>
<reference evidence="3" key="2">
    <citation type="journal article" date="2021" name="PeerJ">
        <title>Extensive microbial diversity within the chicken gut microbiome revealed by metagenomics and culture.</title>
        <authorList>
            <person name="Gilroy R."/>
            <person name="Ravi A."/>
            <person name="Getino M."/>
            <person name="Pursley I."/>
            <person name="Horton D.L."/>
            <person name="Alikhan N.F."/>
            <person name="Baker D."/>
            <person name="Gharbi K."/>
            <person name="Hall N."/>
            <person name="Watson M."/>
            <person name="Adriaenssens E.M."/>
            <person name="Foster-Nyarko E."/>
            <person name="Jarju S."/>
            <person name="Secka A."/>
            <person name="Antonio M."/>
            <person name="Oren A."/>
            <person name="Chaudhuri R.R."/>
            <person name="La Ragione R."/>
            <person name="Hildebrand F."/>
            <person name="Pallen M.J."/>
        </authorList>
    </citation>
    <scope>NUCLEOTIDE SEQUENCE</scope>
    <source>
        <strain evidence="3">B1-13419</strain>
    </source>
</reference>
<dbReference type="AlphaFoldDB" id="A0A9D9IL36"/>
<evidence type="ECO:0000313" key="3">
    <source>
        <dbReference type="EMBL" id="MBO8474165.1"/>
    </source>
</evidence>
<dbReference type="NCBIfam" id="TIGR00082">
    <property type="entry name" value="rbfA"/>
    <property type="match status" value="1"/>
</dbReference>
<dbReference type="Gene3D" id="3.30.300.20">
    <property type="match status" value="1"/>
</dbReference>
<organism evidence="3 4">
    <name type="scientific">Candidatus Cryptobacteroides faecigallinarum</name>
    <dbReference type="NCBI Taxonomy" id="2840763"/>
    <lineage>
        <taxon>Bacteria</taxon>
        <taxon>Pseudomonadati</taxon>
        <taxon>Bacteroidota</taxon>
        <taxon>Bacteroidia</taxon>
        <taxon>Bacteroidales</taxon>
        <taxon>Candidatus Cryptobacteroides</taxon>
    </lineage>
</organism>
<dbReference type="EMBL" id="JADIMD010000033">
    <property type="protein sequence ID" value="MBO8474165.1"/>
    <property type="molecule type" value="Genomic_DNA"/>
</dbReference>
<comment type="subunit">
    <text evidence="2">Monomer. Binds 30S ribosomal subunits, but not 50S ribosomal subunits or 70S ribosomes.</text>
</comment>
<keyword evidence="2" id="KW-0963">Cytoplasm</keyword>
<comment type="subcellular location">
    <subcellularLocation>
        <location evidence="2">Cytoplasm</location>
    </subcellularLocation>
</comment>
<dbReference type="SUPFAM" id="SSF89919">
    <property type="entry name" value="Ribosome-binding factor A, RbfA"/>
    <property type="match status" value="1"/>
</dbReference>
<keyword evidence="1 2" id="KW-0690">Ribosome biogenesis</keyword>
<reference evidence="3" key="1">
    <citation type="submission" date="2020-10" db="EMBL/GenBank/DDBJ databases">
        <authorList>
            <person name="Gilroy R."/>
        </authorList>
    </citation>
    <scope>NUCLEOTIDE SEQUENCE</scope>
    <source>
        <strain evidence="3">B1-13419</strain>
    </source>
</reference>
<dbReference type="InterPro" id="IPR023799">
    <property type="entry name" value="RbfA_dom_sf"/>
</dbReference>
<gene>
    <name evidence="2 3" type="primary">rbfA</name>
    <name evidence="3" type="ORF">IAB91_02590</name>
</gene>
<dbReference type="PANTHER" id="PTHR33515:SF1">
    <property type="entry name" value="RIBOSOME-BINDING FACTOR A, CHLOROPLASTIC-RELATED"/>
    <property type="match status" value="1"/>
</dbReference>
<dbReference type="InterPro" id="IPR000238">
    <property type="entry name" value="RbfA"/>
</dbReference>
<evidence type="ECO:0000256" key="2">
    <source>
        <dbReference type="HAMAP-Rule" id="MF_00003"/>
    </source>
</evidence>
<proteinExistence type="inferred from homology"/>
<protein>
    <recommendedName>
        <fullName evidence="2">Ribosome-binding factor A</fullName>
    </recommendedName>
</protein>
<sequence>MEGESTRQLKVAREIQKDMAEIIRGKGMAAYDGALVTVSGVKVSPDLSVAKVYVSIFPSAKADAVMKNLNENVRTYRGELGAKVAKQLRIVPELVFYLDSSLDYVEHIEELLKK</sequence>
<accession>A0A9D9IL36</accession>
<dbReference type="InterPro" id="IPR015946">
    <property type="entry name" value="KH_dom-like_a/b"/>
</dbReference>
<dbReference type="HAMAP" id="MF_00003">
    <property type="entry name" value="RbfA"/>
    <property type="match status" value="1"/>
</dbReference>
<comment type="similarity">
    <text evidence="2">Belongs to the RbfA family.</text>
</comment>
<dbReference type="GO" id="GO:0043024">
    <property type="term" value="F:ribosomal small subunit binding"/>
    <property type="evidence" value="ECO:0007669"/>
    <property type="project" value="TreeGrafter"/>
</dbReference>
<evidence type="ECO:0000313" key="4">
    <source>
        <dbReference type="Proteomes" id="UP000823757"/>
    </source>
</evidence>
<name>A0A9D9IL36_9BACT</name>
<dbReference type="GO" id="GO:0005829">
    <property type="term" value="C:cytosol"/>
    <property type="evidence" value="ECO:0007669"/>
    <property type="project" value="TreeGrafter"/>
</dbReference>